<dbReference type="InterPro" id="IPR038469">
    <property type="entry name" value="tRNAHis_GuaTrfase_Thg1_sf"/>
</dbReference>
<evidence type="ECO:0000313" key="2">
    <source>
        <dbReference type="EMBL" id="RDX79951.1"/>
    </source>
</evidence>
<name>A0A371FNW3_MUCPR</name>
<dbReference type="Pfam" id="PF04446">
    <property type="entry name" value="Thg1"/>
    <property type="match status" value="1"/>
</dbReference>
<accession>A0A371FNW3</accession>
<protein>
    <submittedName>
        <fullName evidence="2">tRNA(His) guanylyltransferase 2</fullName>
    </submittedName>
</protein>
<dbReference type="GO" id="GO:0008193">
    <property type="term" value="F:tRNA guanylyltransferase activity"/>
    <property type="evidence" value="ECO:0007669"/>
    <property type="project" value="InterPro"/>
</dbReference>
<feature type="non-terminal residue" evidence="2">
    <location>
        <position position="1"/>
    </location>
</feature>
<dbReference type="STRING" id="157652.A0A371FNW3"/>
<feature type="non-terminal residue" evidence="2">
    <location>
        <position position="131"/>
    </location>
</feature>
<reference evidence="2" key="1">
    <citation type="submission" date="2018-05" db="EMBL/GenBank/DDBJ databases">
        <title>Draft genome of Mucuna pruriens seed.</title>
        <authorList>
            <person name="Nnadi N.E."/>
            <person name="Vos R."/>
            <person name="Hasami M.H."/>
            <person name="Devisetty U.K."/>
            <person name="Aguiy J.C."/>
        </authorList>
    </citation>
    <scope>NUCLEOTIDE SEQUENCE [LARGE SCALE GENOMIC DNA]</scope>
    <source>
        <strain evidence="2">JCA_2017</strain>
    </source>
</reference>
<proteinExistence type="predicted"/>
<dbReference type="Gene3D" id="3.30.70.3000">
    <property type="match status" value="1"/>
</dbReference>
<dbReference type="GO" id="GO:0000287">
    <property type="term" value="F:magnesium ion binding"/>
    <property type="evidence" value="ECO:0007669"/>
    <property type="project" value="InterPro"/>
</dbReference>
<dbReference type="OrthoDB" id="62560at2759"/>
<feature type="domain" description="tRNAHis guanylyltransferase catalytic" evidence="1">
    <location>
        <begin position="91"/>
        <end position="129"/>
    </location>
</feature>
<keyword evidence="2" id="KW-0808">Transferase</keyword>
<dbReference type="AlphaFoldDB" id="A0A371FNW3"/>
<evidence type="ECO:0000259" key="1">
    <source>
        <dbReference type="Pfam" id="PF04446"/>
    </source>
</evidence>
<dbReference type="Proteomes" id="UP000257109">
    <property type="component" value="Unassembled WGS sequence"/>
</dbReference>
<sequence length="131" mass="15548">NWVNSSNKRNYNILLPSIVIACNRIYSTLIVEDNLNYTDNGAPFKRHMWKIATMHSEKINSKCKILERADCWFFLRSFGDFVEEISNVNPEYVRSFEFDSKLMQYRGIVVRLDGCHFHIFSEIQFVKPNSW</sequence>
<comment type="caution">
    <text evidence="2">The sequence shown here is derived from an EMBL/GenBank/DDBJ whole genome shotgun (WGS) entry which is preliminary data.</text>
</comment>
<keyword evidence="3" id="KW-1185">Reference proteome</keyword>
<gene>
    <name evidence="2" type="primary">THG2</name>
    <name evidence="2" type="ORF">CR513_39565</name>
</gene>
<dbReference type="InterPro" id="IPR024956">
    <property type="entry name" value="tRNAHis_GuaTrfase_cat"/>
</dbReference>
<keyword evidence="2" id="KW-0548">Nucleotidyltransferase</keyword>
<dbReference type="GO" id="GO:0006400">
    <property type="term" value="P:tRNA modification"/>
    <property type="evidence" value="ECO:0007669"/>
    <property type="project" value="InterPro"/>
</dbReference>
<organism evidence="2 3">
    <name type="scientific">Mucuna pruriens</name>
    <name type="common">Velvet bean</name>
    <name type="synonym">Dolichos pruriens</name>
    <dbReference type="NCBI Taxonomy" id="157652"/>
    <lineage>
        <taxon>Eukaryota</taxon>
        <taxon>Viridiplantae</taxon>
        <taxon>Streptophyta</taxon>
        <taxon>Embryophyta</taxon>
        <taxon>Tracheophyta</taxon>
        <taxon>Spermatophyta</taxon>
        <taxon>Magnoliopsida</taxon>
        <taxon>eudicotyledons</taxon>
        <taxon>Gunneridae</taxon>
        <taxon>Pentapetalae</taxon>
        <taxon>rosids</taxon>
        <taxon>fabids</taxon>
        <taxon>Fabales</taxon>
        <taxon>Fabaceae</taxon>
        <taxon>Papilionoideae</taxon>
        <taxon>50 kb inversion clade</taxon>
        <taxon>NPAAA clade</taxon>
        <taxon>indigoferoid/millettioid clade</taxon>
        <taxon>Phaseoleae</taxon>
        <taxon>Mucuna</taxon>
    </lineage>
</organism>
<evidence type="ECO:0000313" key="3">
    <source>
        <dbReference type="Proteomes" id="UP000257109"/>
    </source>
</evidence>
<dbReference type="EMBL" id="QJKJ01008383">
    <property type="protein sequence ID" value="RDX79951.1"/>
    <property type="molecule type" value="Genomic_DNA"/>
</dbReference>